<dbReference type="OrthoDB" id="329272at2759"/>
<dbReference type="InterPro" id="IPR000182">
    <property type="entry name" value="GNAT_dom"/>
</dbReference>
<dbReference type="SUPFAM" id="SSF55729">
    <property type="entry name" value="Acyl-CoA N-acyltransferases (Nat)"/>
    <property type="match status" value="1"/>
</dbReference>
<proteinExistence type="predicted"/>
<evidence type="ECO:0000313" key="3">
    <source>
        <dbReference type="Proteomes" id="UP000242287"/>
    </source>
</evidence>
<dbReference type="Gene3D" id="3.40.630.30">
    <property type="match status" value="1"/>
</dbReference>
<dbReference type="AlphaFoldDB" id="A0A2A9NU55"/>
<dbReference type="Proteomes" id="UP000242287">
    <property type="component" value="Unassembled WGS sequence"/>
</dbReference>
<dbReference type="GO" id="GO:0006048">
    <property type="term" value="P:UDP-N-acetylglucosamine biosynthetic process"/>
    <property type="evidence" value="ECO:0007669"/>
    <property type="project" value="UniProtKB-UniPathway"/>
</dbReference>
<evidence type="ECO:0000313" key="2">
    <source>
        <dbReference type="EMBL" id="PFH51306.1"/>
    </source>
</evidence>
<dbReference type="EMBL" id="KZ301989">
    <property type="protein sequence ID" value="PFH51306.1"/>
    <property type="molecule type" value="Genomic_DNA"/>
</dbReference>
<dbReference type="CDD" id="cd04301">
    <property type="entry name" value="NAT_SF"/>
    <property type="match status" value="1"/>
</dbReference>
<evidence type="ECO:0000259" key="1">
    <source>
        <dbReference type="PROSITE" id="PS51186"/>
    </source>
</evidence>
<organism evidence="2 3">
    <name type="scientific">Amanita thiersii Skay4041</name>
    <dbReference type="NCBI Taxonomy" id="703135"/>
    <lineage>
        <taxon>Eukaryota</taxon>
        <taxon>Fungi</taxon>
        <taxon>Dikarya</taxon>
        <taxon>Basidiomycota</taxon>
        <taxon>Agaricomycotina</taxon>
        <taxon>Agaricomycetes</taxon>
        <taxon>Agaricomycetidae</taxon>
        <taxon>Agaricales</taxon>
        <taxon>Pluteineae</taxon>
        <taxon>Amanitaceae</taxon>
        <taxon>Amanita</taxon>
    </lineage>
</organism>
<name>A0A2A9NU55_9AGAR</name>
<reference evidence="2 3" key="1">
    <citation type="submission" date="2014-02" db="EMBL/GenBank/DDBJ databases">
        <title>Transposable element dynamics among asymbiotic and ectomycorrhizal Amanita fungi.</title>
        <authorList>
            <consortium name="DOE Joint Genome Institute"/>
            <person name="Hess J."/>
            <person name="Skrede I."/>
            <person name="Wolfe B."/>
            <person name="LaButti K."/>
            <person name="Ohm R.A."/>
            <person name="Grigoriev I.V."/>
            <person name="Pringle A."/>
        </authorList>
    </citation>
    <scope>NUCLEOTIDE SEQUENCE [LARGE SCALE GENOMIC DNA]</scope>
    <source>
        <strain evidence="2 3">SKay4041</strain>
    </source>
</reference>
<dbReference type="InterPro" id="IPR016181">
    <property type="entry name" value="Acyl_CoA_acyltransferase"/>
</dbReference>
<feature type="domain" description="N-acetyltransferase" evidence="1">
    <location>
        <begin position="14"/>
        <end position="164"/>
    </location>
</feature>
<dbReference type="Pfam" id="PF13673">
    <property type="entry name" value="Acetyltransf_10"/>
    <property type="match status" value="1"/>
</dbReference>
<protein>
    <recommendedName>
        <fullName evidence="1">N-acetyltransferase domain-containing protein</fullName>
    </recommendedName>
</protein>
<dbReference type="UniPathway" id="UPA00113">
    <property type="reaction ID" value="UER00529"/>
</dbReference>
<gene>
    <name evidence="2" type="ORF">AMATHDRAFT_142813</name>
</gene>
<dbReference type="GO" id="GO:0016747">
    <property type="term" value="F:acyltransferase activity, transferring groups other than amino-acyl groups"/>
    <property type="evidence" value="ECO:0007669"/>
    <property type="project" value="InterPro"/>
</dbReference>
<accession>A0A2A9NU55</accession>
<dbReference type="PROSITE" id="PS51186">
    <property type="entry name" value="GNAT"/>
    <property type="match status" value="1"/>
</dbReference>
<sequence>MKPDIQTPAPSHEIITVQASQDRELCYCVRIEVFHHEQKFPLDTEIDEYEDIATHFLLRLTPSLDPVGTIRVQALDAQHYKLSRLAVLKEYRRFNFGKELVDALHDWVRAAATQASQTGSVQIITHSQIPVKGFYARLDFTFWGDEFDEDGAPHQKMILYLHLDNN</sequence>
<keyword evidence="3" id="KW-1185">Reference proteome</keyword>